<reference evidence="1 2" key="1">
    <citation type="submission" date="2015-01" db="EMBL/GenBank/DDBJ databases">
        <title>Evolution of Trichinella species and genotypes.</title>
        <authorList>
            <person name="Korhonen P.K."/>
            <person name="Edoardo P."/>
            <person name="Giuseppe L.R."/>
            <person name="Gasser R.B."/>
        </authorList>
    </citation>
    <scope>NUCLEOTIDE SEQUENCE [LARGE SCALE GENOMIC DNA]</scope>
    <source>
        <strain evidence="1">ISS2496</strain>
    </source>
</reference>
<organism evidence="1 2">
    <name type="scientific">Trichinella patagoniensis</name>
    <dbReference type="NCBI Taxonomy" id="990121"/>
    <lineage>
        <taxon>Eukaryota</taxon>
        <taxon>Metazoa</taxon>
        <taxon>Ecdysozoa</taxon>
        <taxon>Nematoda</taxon>
        <taxon>Enoplea</taxon>
        <taxon>Dorylaimia</taxon>
        <taxon>Trichinellida</taxon>
        <taxon>Trichinellidae</taxon>
        <taxon>Trichinella</taxon>
    </lineage>
</organism>
<dbReference type="EMBL" id="JYDQ01004455">
    <property type="protein sequence ID" value="KRX95621.1"/>
    <property type="molecule type" value="Genomic_DNA"/>
</dbReference>
<evidence type="ECO:0000313" key="1">
    <source>
        <dbReference type="EMBL" id="KRX95621.1"/>
    </source>
</evidence>
<feature type="non-terminal residue" evidence="1">
    <location>
        <position position="33"/>
    </location>
</feature>
<proteinExistence type="predicted"/>
<dbReference type="Proteomes" id="UP000054783">
    <property type="component" value="Unassembled WGS sequence"/>
</dbReference>
<sequence>MVILEEIWRMSNCATTCSNHTCGWDIQIVRRFN</sequence>
<comment type="caution">
    <text evidence="1">The sequence shown here is derived from an EMBL/GenBank/DDBJ whole genome shotgun (WGS) entry which is preliminary data.</text>
</comment>
<accession>A0A0V0Y672</accession>
<gene>
    <name evidence="1" type="ORF">T12_11247</name>
</gene>
<protein>
    <submittedName>
        <fullName evidence="1">Uncharacterized protein</fullName>
    </submittedName>
</protein>
<dbReference type="OrthoDB" id="5929111at2759"/>
<evidence type="ECO:0000313" key="2">
    <source>
        <dbReference type="Proteomes" id="UP000054783"/>
    </source>
</evidence>
<dbReference type="AlphaFoldDB" id="A0A0V0Y672"/>
<keyword evidence="2" id="KW-1185">Reference proteome</keyword>
<name>A0A0V0Y672_9BILA</name>